<evidence type="ECO:0008006" key="3">
    <source>
        <dbReference type="Google" id="ProtNLM"/>
    </source>
</evidence>
<evidence type="ECO:0000313" key="1">
    <source>
        <dbReference type="EMBL" id="KDC50744.1"/>
    </source>
</evidence>
<gene>
    <name evidence="1" type="ORF">DC53_11375</name>
</gene>
<sequence>MLKPNEGNKYVFKNINFKSMYLPPLNEVAQLLHLPSNISGMITHAQSFYDSELPVSQSSIFHLSSRGVGKPTFKKIYTWFKSLSPKINDVFNLQVYKKTSKAMRVTSNASIYYSCTHGFNFSKKSNNNDNELNLLIDWLEERSNADYLMMNKIHNQAKLKAINIKAPKDIWQLQKPYWQSHSLVPRQQLNIINEFYNSDKKREDYTEEDGLALIEATYHLTFDFYLSAIANYEAGLHSYYFRLDENYNPKKGSSFFIDVLNTLVESEEANGCFDAVLIELKELVSSNDKPMTWRKLASFIPFEKSKSDYTESGESLNDRQYKQLKDWRNGKNLPSFLRLEKFINAICASHGNYDSLAILMYFRISRGIDTKIQECFEQTYSEKTIPIFKTVIGQYPSYFKHYTDKLNKAAK</sequence>
<organism evidence="1 2">
    <name type="scientific">Pseudoalteromonas fuliginea</name>
    <dbReference type="NCBI Taxonomy" id="1872678"/>
    <lineage>
        <taxon>Bacteria</taxon>
        <taxon>Pseudomonadati</taxon>
        <taxon>Pseudomonadota</taxon>
        <taxon>Gammaproteobacteria</taxon>
        <taxon>Alteromonadales</taxon>
        <taxon>Pseudoalteromonadaceae</taxon>
        <taxon>Pseudoalteromonas</taxon>
    </lineage>
</organism>
<reference evidence="1 2" key="1">
    <citation type="submission" date="2014-04" db="EMBL/GenBank/DDBJ databases">
        <title>Pseudoalteromonas galatheae sp. nov., isolated from a deep-sea polychaete near Canal Concepcion, Chile.</title>
        <authorList>
            <person name="Machado H.R."/>
            <person name="Gram L."/>
            <person name="Vynne N.G."/>
        </authorList>
    </citation>
    <scope>NUCLEOTIDE SEQUENCE [LARGE SCALE GENOMIC DNA]</scope>
    <source>
        <strain evidence="1 2">KMM216</strain>
    </source>
</reference>
<dbReference type="AlphaFoldDB" id="A0ABD3Y8C7"/>
<accession>A0ABD3Y8C7</accession>
<dbReference type="EMBL" id="JJNZ01000034">
    <property type="protein sequence ID" value="KDC50744.1"/>
    <property type="molecule type" value="Genomic_DNA"/>
</dbReference>
<comment type="caution">
    <text evidence="1">The sequence shown here is derived from an EMBL/GenBank/DDBJ whole genome shotgun (WGS) entry which is preliminary data.</text>
</comment>
<protein>
    <recommendedName>
        <fullName evidence="3">DUF5636 domain-containing protein</fullName>
    </recommendedName>
</protein>
<proteinExistence type="predicted"/>
<evidence type="ECO:0000313" key="2">
    <source>
        <dbReference type="Proteomes" id="UP000027154"/>
    </source>
</evidence>
<dbReference type="RefSeq" id="WP_033029985.1">
    <property type="nucleotide sequence ID" value="NZ_JJNZ01000034.1"/>
</dbReference>
<name>A0ABD3Y8C7_9GAMM</name>
<dbReference type="Proteomes" id="UP000027154">
    <property type="component" value="Unassembled WGS sequence"/>
</dbReference>